<name>A0ABC9PCQ6_STRSA</name>
<proteinExistence type="inferred from homology"/>
<evidence type="ECO:0000256" key="2">
    <source>
        <dbReference type="ARBA" id="ARBA00005014"/>
    </source>
</evidence>
<evidence type="ECO:0000313" key="9">
    <source>
        <dbReference type="EMBL" id="EGC24408.1"/>
    </source>
</evidence>
<keyword evidence="7" id="KW-0119">Carbohydrate metabolism</keyword>
<protein>
    <recommendedName>
        <fullName evidence="4">3-hexulose-6-phosphate synthase</fullName>
        <ecNumber evidence="4">4.1.2.43</ecNumber>
    </recommendedName>
</protein>
<dbReference type="GO" id="GO:0033982">
    <property type="term" value="F:3-dehydro-L-gulonate-6-phosphate decarboxylase activity"/>
    <property type="evidence" value="ECO:0007669"/>
    <property type="project" value="UniProtKB-ARBA"/>
</dbReference>
<evidence type="ECO:0000256" key="4">
    <source>
        <dbReference type="ARBA" id="ARBA00012890"/>
    </source>
</evidence>
<keyword evidence="5" id="KW-0554">One-carbon metabolism</keyword>
<organism evidence="9 10">
    <name type="scientific">Streptococcus sanguinis SK405</name>
    <dbReference type="NCBI Taxonomy" id="888817"/>
    <lineage>
        <taxon>Bacteria</taxon>
        <taxon>Bacillati</taxon>
        <taxon>Bacillota</taxon>
        <taxon>Bacilli</taxon>
        <taxon>Lactobacillales</taxon>
        <taxon>Streptococcaceae</taxon>
        <taxon>Streptococcus</taxon>
    </lineage>
</organism>
<dbReference type="InterPro" id="IPR001754">
    <property type="entry name" value="OMPdeCOase_dom"/>
</dbReference>
<dbReference type="EMBL" id="AEWZ01000003">
    <property type="protein sequence ID" value="EGC24408.1"/>
    <property type="molecule type" value="Genomic_DNA"/>
</dbReference>
<comment type="similarity">
    <text evidence="3">Belongs to the HPS/KGPDC family. HPS subfamily.</text>
</comment>
<feature type="domain" description="Orotidine 5'-phosphate decarboxylase" evidence="8">
    <location>
        <begin position="17"/>
        <end position="222"/>
    </location>
</feature>
<evidence type="ECO:0000256" key="7">
    <source>
        <dbReference type="ARBA" id="ARBA00023277"/>
    </source>
</evidence>
<evidence type="ECO:0000256" key="5">
    <source>
        <dbReference type="ARBA" id="ARBA00022563"/>
    </source>
</evidence>
<dbReference type="PANTHER" id="PTHR35039:SF3">
    <property type="entry name" value="3-KETO-L-GULONATE-6-PHOSPHATE DECARBOXYLASE SGBH-RELATED"/>
    <property type="match status" value="1"/>
</dbReference>
<dbReference type="InterPro" id="IPR013785">
    <property type="entry name" value="Aldolase_TIM"/>
</dbReference>
<keyword evidence="6 9" id="KW-0456">Lyase</keyword>
<accession>A0ABC9PCQ6</accession>
<dbReference type="EC" id="4.1.2.43" evidence="4"/>
<dbReference type="PANTHER" id="PTHR35039">
    <property type="entry name" value="3-KETO-L-GULONATE-6-PHOSPHATE DECARBOXYLASE SGBH-RELATED"/>
    <property type="match status" value="1"/>
</dbReference>
<reference evidence="9 10" key="1">
    <citation type="submission" date="2011-01" db="EMBL/GenBank/DDBJ databases">
        <authorList>
            <person name="Muzny D."/>
            <person name="Qin X."/>
            <person name="Buhay C."/>
            <person name="Dugan-Rocha S."/>
            <person name="Ding Y."/>
            <person name="Chen G."/>
            <person name="Hawes A."/>
            <person name="Holder M."/>
            <person name="Jhangiani S."/>
            <person name="Johnson A."/>
            <person name="Khan Z."/>
            <person name="Li Z."/>
            <person name="Liu W."/>
            <person name="Liu X."/>
            <person name="Perez L."/>
            <person name="Shen H."/>
            <person name="Wang Q."/>
            <person name="Watt J."/>
            <person name="Xi L."/>
            <person name="Xin Y."/>
            <person name="Zhou J."/>
            <person name="Deng J."/>
            <person name="Jiang H."/>
            <person name="Liu Y."/>
            <person name="Qu J."/>
            <person name="Song X.-Z."/>
            <person name="Zhang L."/>
            <person name="Villasana D."/>
            <person name="Johnson A."/>
            <person name="Liu J."/>
            <person name="Liyanage D."/>
            <person name="Lorensuhewa L."/>
            <person name="Robinson T."/>
            <person name="Song A."/>
            <person name="Song B.-B."/>
            <person name="Dinh H."/>
            <person name="Thornton R."/>
            <person name="Coyle M."/>
            <person name="Francisco L."/>
            <person name="Jackson L."/>
            <person name="Javaid M."/>
            <person name="Korchina V."/>
            <person name="Kovar C."/>
            <person name="Mata R."/>
            <person name="Mathew T."/>
            <person name="Ngo R."/>
            <person name="Nguyen L."/>
            <person name="Nguyen N."/>
            <person name="Okwuonu G."/>
            <person name="Ongeri F."/>
            <person name="Pham C."/>
            <person name="Simmons D."/>
            <person name="Wilczek-Boney K."/>
            <person name="Hale W."/>
            <person name="Jakkamsetti A."/>
            <person name="Pham P."/>
            <person name="Ruth R."/>
            <person name="San Lucas F."/>
            <person name="Warren J."/>
            <person name="Zhang J."/>
            <person name="Zhao Z."/>
            <person name="Zhou C."/>
            <person name="Zhu D."/>
            <person name="Lee S."/>
            <person name="Bess C."/>
            <person name="Blankenburg K."/>
            <person name="Forbes L."/>
            <person name="Fu Q."/>
            <person name="Gubbala S."/>
            <person name="Hirani K."/>
            <person name="Jayaseelan J.C."/>
            <person name="Lara F."/>
            <person name="Munidasa M."/>
            <person name="Palculict T."/>
            <person name="Patil S."/>
            <person name="Pu L.-L."/>
            <person name="Saada N."/>
            <person name="Tang L."/>
            <person name="Weissenberger G."/>
            <person name="Zhu Y."/>
            <person name="Hemphill L."/>
            <person name="Shang Y."/>
            <person name="Youmans B."/>
            <person name="Ayvaz T."/>
            <person name="Ross M."/>
            <person name="Santibanez J."/>
            <person name="Aqrawi P."/>
            <person name="Gross S."/>
            <person name="Joshi V."/>
            <person name="Fowler G."/>
            <person name="Nazareth L."/>
            <person name="Reid J."/>
            <person name="Worley K."/>
            <person name="Petrosino J."/>
            <person name="Highlander S."/>
            <person name="Gibbs R."/>
        </authorList>
    </citation>
    <scope>NUCLEOTIDE SEQUENCE [LARGE SCALE GENOMIC DNA]</scope>
    <source>
        <strain evidence="9 10">SK405</strain>
    </source>
</reference>
<dbReference type="SUPFAM" id="SSF51366">
    <property type="entry name" value="Ribulose-phoshate binding barrel"/>
    <property type="match status" value="1"/>
</dbReference>
<dbReference type="Proteomes" id="UP000003857">
    <property type="component" value="Unassembled WGS sequence"/>
</dbReference>
<evidence type="ECO:0000256" key="1">
    <source>
        <dbReference type="ARBA" id="ARBA00000718"/>
    </source>
</evidence>
<comment type="catalytic activity">
    <reaction evidence="1">
        <text>D-ribulose 5-phosphate + formaldehyde = D-arabino-hex-3-ulose 6-phosphate</text>
        <dbReference type="Rhea" id="RHEA:25201"/>
        <dbReference type="ChEBI" id="CHEBI:16842"/>
        <dbReference type="ChEBI" id="CHEBI:58121"/>
        <dbReference type="ChEBI" id="CHEBI:58542"/>
        <dbReference type="EC" id="4.1.2.43"/>
    </reaction>
</comment>
<dbReference type="InterPro" id="IPR011060">
    <property type="entry name" value="RibuloseP-bd_barrel"/>
</dbReference>
<dbReference type="GO" id="GO:0043801">
    <property type="term" value="F:hexulose-6-phosphate synthase activity"/>
    <property type="evidence" value="ECO:0007669"/>
    <property type="project" value="UniProtKB-EC"/>
</dbReference>
<dbReference type="InterPro" id="IPR041710">
    <property type="entry name" value="HPS/KGPDC"/>
</dbReference>
<dbReference type="NCBIfam" id="NF009832">
    <property type="entry name" value="PRK13306.1"/>
    <property type="match status" value="1"/>
</dbReference>
<dbReference type="GO" id="GO:0006730">
    <property type="term" value="P:one-carbon metabolic process"/>
    <property type="evidence" value="ECO:0007669"/>
    <property type="project" value="UniProtKB-KW"/>
</dbReference>
<dbReference type="AlphaFoldDB" id="A0ABC9PCQ6"/>
<comment type="caution">
    <text evidence="9">The sequence shown here is derived from an EMBL/GenBank/DDBJ whole genome shotgun (WGS) entry which is preliminary data.</text>
</comment>
<evidence type="ECO:0000259" key="8">
    <source>
        <dbReference type="SMART" id="SM00934"/>
    </source>
</evidence>
<comment type="pathway">
    <text evidence="2">One-carbon metabolism; formaldehyde assimilation via RuMP pathway; D-fructose 6-phosphate from D-ribulose 5-phosphate and formaldehyde: step 1/2.</text>
</comment>
<dbReference type="FunFam" id="3.20.20.70:FF:000022">
    <property type="entry name" value="3-keto-L-gulonate-6-phosphate decarboxylase UlaD"/>
    <property type="match status" value="1"/>
</dbReference>
<dbReference type="CDD" id="cd04726">
    <property type="entry name" value="KGPDC_HPS"/>
    <property type="match status" value="1"/>
</dbReference>
<evidence type="ECO:0000256" key="6">
    <source>
        <dbReference type="ARBA" id="ARBA00023239"/>
    </source>
</evidence>
<gene>
    <name evidence="9" type="primary">pyrF</name>
    <name evidence="9" type="ORF">HMPREF9390_1473</name>
</gene>
<evidence type="ECO:0000256" key="3">
    <source>
        <dbReference type="ARBA" id="ARBA00006350"/>
    </source>
</evidence>
<dbReference type="Gene3D" id="3.20.20.70">
    <property type="entry name" value="Aldolase class I"/>
    <property type="match status" value="1"/>
</dbReference>
<dbReference type="SMART" id="SM00934">
    <property type="entry name" value="OMPdecase"/>
    <property type="match status" value="1"/>
</dbReference>
<sequence>MIETKKRGKKMSKQIPNLQVALDHSDLQGAIKATVSVGHEVDVIEAGTVCLLQVGSELVEVLRSLFPEKIIVADTKCADAGGTVAKNNAVRGADWMTCICSATIPTMKAALKAIQEERGQRGEIQVELYGDWTYEQAQTWLDAGISQAIYHQSRDALLAGETWGEKDLNKVKKLIEMGFRVSVTGGLNIDTLKLFEGVDVFTFIAGRGITEAEDPAAAARAFKDEIKRIWG</sequence>
<evidence type="ECO:0000313" key="10">
    <source>
        <dbReference type="Proteomes" id="UP000003857"/>
    </source>
</evidence>
<dbReference type="GO" id="GO:0005975">
    <property type="term" value="P:carbohydrate metabolic process"/>
    <property type="evidence" value="ECO:0007669"/>
    <property type="project" value="UniProtKB-ARBA"/>
</dbReference>
<dbReference type="Pfam" id="PF00215">
    <property type="entry name" value="OMPdecase"/>
    <property type="match status" value="1"/>
</dbReference>